<dbReference type="PROSITE" id="PS50262">
    <property type="entry name" value="G_PROTEIN_RECEP_F1_2"/>
    <property type="match status" value="1"/>
</dbReference>
<evidence type="ECO:0000313" key="12">
    <source>
        <dbReference type="EMBL" id="CAH0101645.1"/>
    </source>
</evidence>
<evidence type="ECO:0000256" key="3">
    <source>
        <dbReference type="ARBA" id="ARBA00022475"/>
    </source>
</evidence>
<name>A0A8J2W1Y7_9CRUS</name>
<evidence type="ECO:0000256" key="4">
    <source>
        <dbReference type="ARBA" id="ARBA00022692"/>
    </source>
</evidence>
<dbReference type="Proteomes" id="UP000789390">
    <property type="component" value="Unassembled WGS sequence"/>
</dbReference>
<dbReference type="GO" id="GO:0005886">
    <property type="term" value="C:plasma membrane"/>
    <property type="evidence" value="ECO:0007669"/>
    <property type="project" value="UniProtKB-SubCell"/>
</dbReference>
<dbReference type="Pfam" id="PF00001">
    <property type="entry name" value="7tm_1"/>
    <property type="match status" value="1"/>
</dbReference>
<dbReference type="InterPro" id="IPR017452">
    <property type="entry name" value="GPCR_Rhodpsn_7TM"/>
</dbReference>
<feature type="signal peptide" evidence="10">
    <location>
        <begin position="1"/>
        <end position="33"/>
    </location>
</feature>
<evidence type="ECO:0000256" key="1">
    <source>
        <dbReference type="ARBA" id="ARBA00004651"/>
    </source>
</evidence>
<keyword evidence="7" id="KW-0675">Receptor</keyword>
<evidence type="ECO:0000256" key="5">
    <source>
        <dbReference type="ARBA" id="ARBA00022989"/>
    </source>
</evidence>
<evidence type="ECO:0000256" key="2">
    <source>
        <dbReference type="ARBA" id="ARBA00010663"/>
    </source>
</evidence>
<keyword evidence="4 9" id="KW-0812">Transmembrane</keyword>
<dbReference type="InterPro" id="IPR000276">
    <property type="entry name" value="GPCR_Rhodpsn"/>
</dbReference>
<feature type="transmembrane region" description="Helical" evidence="9">
    <location>
        <begin position="192"/>
        <end position="217"/>
    </location>
</feature>
<keyword evidence="5 9" id="KW-1133">Transmembrane helix</keyword>
<comment type="similarity">
    <text evidence="2">Belongs to the G-protein coupled receptor 1 family.</text>
</comment>
<organism evidence="12 13">
    <name type="scientific">Daphnia galeata</name>
    <dbReference type="NCBI Taxonomy" id="27404"/>
    <lineage>
        <taxon>Eukaryota</taxon>
        <taxon>Metazoa</taxon>
        <taxon>Ecdysozoa</taxon>
        <taxon>Arthropoda</taxon>
        <taxon>Crustacea</taxon>
        <taxon>Branchiopoda</taxon>
        <taxon>Diplostraca</taxon>
        <taxon>Cladocera</taxon>
        <taxon>Anomopoda</taxon>
        <taxon>Daphniidae</taxon>
        <taxon>Daphnia</taxon>
    </lineage>
</organism>
<feature type="region of interest" description="Disordered" evidence="8">
    <location>
        <begin position="147"/>
        <end position="179"/>
    </location>
</feature>
<keyword evidence="3" id="KW-1003">Cell membrane</keyword>
<evidence type="ECO:0000313" key="13">
    <source>
        <dbReference type="Proteomes" id="UP000789390"/>
    </source>
</evidence>
<dbReference type="PRINTS" id="PR00237">
    <property type="entry name" value="GPCRRHODOPSN"/>
</dbReference>
<evidence type="ECO:0000256" key="7">
    <source>
        <dbReference type="ARBA" id="ARBA00023170"/>
    </source>
</evidence>
<sequence>MKSRSFCTLHNCRRALIAVWIFALLLTAPSVWARVGLIADQRQRDVHLLQQQDFGCHCMDTGDIGQEQGLGAYSGFVIALYQLLIMLVLPLLLMIICYSRVIQELWLSTKQITAMTREYNSSSPRRVEVHDAQTGWGSDHGTGLNTVAGRLSHTQPHSHQSQHHSRKPTNKYGHSRSGDGAKQARKQVIKMLILVVLLFLICWGPRLLLNVIIKWGLPSYDHTVYQLRFVFYLLPFVHSCINPVIYGFMSTNFRRMMVRCCTRRRRFSQMCGCLVRCCEDDDAHSARPNSVMFEMSNGTGLRRHGTLGHTSAYCVSIATTEATLATAAPRNSLYQERPGLFNTEDI</sequence>
<dbReference type="GO" id="GO:0004930">
    <property type="term" value="F:G protein-coupled receptor activity"/>
    <property type="evidence" value="ECO:0007669"/>
    <property type="project" value="InterPro"/>
</dbReference>
<dbReference type="Gene3D" id="1.20.1070.10">
    <property type="entry name" value="Rhodopsin 7-helix transmembrane proteins"/>
    <property type="match status" value="1"/>
</dbReference>
<dbReference type="EMBL" id="CAKKLH010000063">
    <property type="protein sequence ID" value="CAH0101645.1"/>
    <property type="molecule type" value="Genomic_DNA"/>
</dbReference>
<dbReference type="SUPFAM" id="SSF81321">
    <property type="entry name" value="Family A G protein-coupled receptor-like"/>
    <property type="match status" value="1"/>
</dbReference>
<dbReference type="AlphaFoldDB" id="A0A8J2W1Y7"/>
<evidence type="ECO:0000259" key="11">
    <source>
        <dbReference type="PROSITE" id="PS50262"/>
    </source>
</evidence>
<evidence type="ECO:0000256" key="6">
    <source>
        <dbReference type="ARBA" id="ARBA00023136"/>
    </source>
</evidence>
<proteinExistence type="inferred from homology"/>
<keyword evidence="6 9" id="KW-0472">Membrane</keyword>
<dbReference type="PANTHER" id="PTHR24241">
    <property type="entry name" value="NEUROPEPTIDE RECEPTOR-RELATED G-PROTEIN COUPLED RECEPTOR"/>
    <property type="match status" value="1"/>
</dbReference>
<keyword evidence="10" id="KW-0732">Signal</keyword>
<comment type="caution">
    <text evidence="12">The sequence shown here is derived from an EMBL/GenBank/DDBJ whole genome shotgun (WGS) entry which is preliminary data.</text>
</comment>
<keyword evidence="13" id="KW-1185">Reference proteome</keyword>
<feature type="compositionally biased region" description="Basic residues" evidence="8">
    <location>
        <begin position="160"/>
        <end position="169"/>
    </location>
</feature>
<feature type="domain" description="G-protein coupled receptors family 1 profile" evidence="11">
    <location>
        <begin position="1"/>
        <end position="246"/>
    </location>
</feature>
<evidence type="ECO:0000256" key="9">
    <source>
        <dbReference type="SAM" id="Phobius"/>
    </source>
</evidence>
<dbReference type="GO" id="GO:0032870">
    <property type="term" value="P:cellular response to hormone stimulus"/>
    <property type="evidence" value="ECO:0007669"/>
    <property type="project" value="TreeGrafter"/>
</dbReference>
<dbReference type="PANTHER" id="PTHR24241:SF193">
    <property type="entry name" value="G-PROTEIN COUPLED RECEPTORS FAMILY 1 PROFILE DOMAIN-CONTAINING PROTEIN"/>
    <property type="match status" value="1"/>
</dbReference>
<dbReference type="GO" id="GO:0042277">
    <property type="term" value="F:peptide binding"/>
    <property type="evidence" value="ECO:0007669"/>
    <property type="project" value="TreeGrafter"/>
</dbReference>
<evidence type="ECO:0000256" key="8">
    <source>
        <dbReference type="SAM" id="MobiDB-lite"/>
    </source>
</evidence>
<comment type="subcellular location">
    <subcellularLocation>
        <location evidence="1">Cell membrane</location>
        <topology evidence="1">Multi-pass membrane protein</topology>
    </subcellularLocation>
</comment>
<feature type="chain" id="PRO_5035166660" description="G-protein coupled receptors family 1 profile domain-containing protein" evidence="10">
    <location>
        <begin position="34"/>
        <end position="346"/>
    </location>
</feature>
<evidence type="ECO:0000256" key="10">
    <source>
        <dbReference type="SAM" id="SignalP"/>
    </source>
</evidence>
<reference evidence="12" key="1">
    <citation type="submission" date="2021-11" db="EMBL/GenBank/DDBJ databases">
        <authorList>
            <person name="Schell T."/>
        </authorList>
    </citation>
    <scope>NUCLEOTIDE SEQUENCE</scope>
    <source>
        <strain evidence="12">M5</strain>
    </source>
</reference>
<dbReference type="OrthoDB" id="2132067at2759"/>
<protein>
    <recommendedName>
        <fullName evidence="11">G-protein coupled receptors family 1 profile domain-containing protein</fullName>
    </recommendedName>
</protein>
<feature type="transmembrane region" description="Helical" evidence="9">
    <location>
        <begin position="76"/>
        <end position="98"/>
    </location>
</feature>
<accession>A0A8J2W1Y7</accession>
<gene>
    <name evidence="12" type="ORF">DGAL_LOCUS3983</name>
</gene>
<feature type="transmembrane region" description="Helical" evidence="9">
    <location>
        <begin position="229"/>
        <end position="249"/>
    </location>
</feature>